<dbReference type="Pfam" id="PF00386">
    <property type="entry name" value="C1q"/>
    <property type="match status" value="1"/>
</dbReference>
<reference evidence="5" key="1">
    <citation type="journal article" date="2021" name="Genome Biol. Evol.">
        <title>A High-Quality Reference Genome for a Parasitic Bivalve with Doubly Uniparental Inheritance (Bivalvia: Unionida).</title>
        <authorList>
            <person name="Smith C.H."/>
        </authorList>
    </citation>
    <scope>NUCLEOTIDE SEQUENCE</scope>
    <source>
        <strain evidence="5">CHS0354</strain>
    </source>
</reference>
<dbReference type="Proteomes" id="UP001195483">
    <property type="component" value="Unassembled WGS sequence"/>
</dbReference>
<reference evidence="5" key="2">
    <citation type="journal article" date="2021" name="Genome Biol. Evol.">
        <title>Developing a high-quality reference genome for a parasitic bivalve with doubly uniparental inheritance (Bivalvia: Unionida).</title>
        <authorList>
            <person name="Smith C.H."/>
        </authorList>
    </citation>
    <scope>NUCLEOTIDE SEQUENCE</scope>
    <source>
        <strain evidence="5">CHS0354</strain>
        <tissue evidence="5">Mantle</tissue>
    </source>
</reference>
<dbReference type="InterPro" id="IPR001073">
    <property type="entry name" value="C1q_dom"/>
</dbReference>
<dbReference type="GO" id="GO:0005576">
    <property type="term" value="C:extracellular region"/>
    <property type="evidence" value="ECO:0007669"/>
    <property type="project" value="UniProtKB-SubCell"/>
</dbReference>
<dbReference type="PANTHER" id="PTHR22923">
    <property type="entry name" value="CEREBELLIN-RELATED"/>
    <property type="match status" value="1"/>
</dbReference>
<dbReference type="SMART" id="SM00110">
    <property type="entry name" value="C1Q"/>
    <property type="match status" value="1"/>
</dbReference>
<comment type="caution">
    <text evidence="5">The sequence shown here is derived from an EMBL/GenBank/DDBJ whole genome shotgun (WGS) entry which is preliminary data.</text>
</comment>
<dbReference type="AlphaFoldDB" id="A0AAE0RVT5"/>
<dbReference type="PRINTS" id="PR00007">
    <property type="entry name" value="COMPLEMNTC1Q"/>
</dbReference>
<dbReference type="InterPro" id="IPR050822">
    <property type="entry name" value="Cerebellin_Synaptic_Org"/>
</dbReference>
<protein>
    <recommendedName>
        <fullName evidence="4">C1q domain-containing protein</fullName>
    </recommendedName>
</protein>
<dbReference type="SUPFAM" id="SSF49842">
    <property type="entry name" value="TNF-like"/>
    <property type="match status" value="1"/>
</dbReference>
<evidence type="ECO:0000259" key="4">
    <source>
        <dbReference type="PROSITE" id="PS50871"/>
    </source>
</evidence>
<reference evidence="5" key="3">
    <citation type="submission" date="2023-05" db="EMBL/GenBank/DDBJ databases">
        <authorList>
            <person name="Smith C.H."/>
        </authorList>
    </citation>
    <scope>NUCLEOTIDE SEQUENCE</scope>
    <source>
        <strain evidence="5">CHS0354</strain>
        <tissue evidence="5">Mantle</tissue>
    </source>
</reference>
<evidence type="ECO:0000256" key="2">
    <source>
        <dbReference type="ARBA" id="ARBA00022525"/>
    </source>
</evidence>
<dbReference type="PROSITE" id="PS50871">
    <property type="entry name" value="C1Q"/>
    <property type="match status" value="1"/>
</dbReference>
<dbReference type="Gene3D" id="2.60.120.40">
    <property type="match status" value="1"/>
</dbReference>
<keyword evidence="6" id="KW-1185">Reference proteome</keyword>
<sequence>MKRIDAIEIKMKDMERLVNEAGQREKVMLGRIEYLETIRGQCEILTNEMMTGQKAMQREINHLRTEIHNQQDETRKLAVLFSARSSDDNKDLVGPDENMNANTEVKLNGTSNLGIKGIKPPCMDHKRIKPPCMVHKRASSVQVAFSAYISHRELHLGINQVIKYDALLINDGNHYNPHTGIFTCPEDGLYLFSFFTASNGSHKNWVRLVLDDVNISGATSEGTRDHHDDQGGNVAIFRLKAGQSVWTAIETRDDAELDADSDFRHVTFSGVRLGS</sequence>
<proteinExistence type="predicted"/>
<organism evidence="5 6">
    <name type="scientific">Potamilus streckersoni</name>
    <dbReference type="NCBI Taxonomy" id="2493646"/>
    <lineage>
        <taxon>Eukaryota</taxon>
        <taxon>Metazoa</taxon>
        <taxon>Spiralia</taxon>
        <taxon>Lophotrochozoa</taxon>
        <taxon>Mollusca</taxon>
        <taxon>Bivalvia</taxon>
        <taxon>Autobranchia</taxon>
        <taxon>Heteroconchia</taxon>
        <taxon>Palaeoheterodonta</taxon>
        <taxon>Unionida</taxon>
        <taxon>Unionoidea</taxon>
        <taxon>Unionidae</taxon>
        <taxon>Ambleminae</taxon>
        <taxon>Lampsilini</taxon>
        <taxon>Potamilus</taxon>
    </lineage>
</organism>
<evidence type="ECO:0000313" key="5">
    <source>
        <dbReference type="EMBL" id="KAK3580240.1"/>
    </source>
</evidence>
<dbReference type="InterPro" id="IPR008983">
    <property type="entry name" value="Tumour_necrosis_fac-like_dom"/>
</dbReference>
<comment type="subcellular location">
    <subcellularLocation>
        <location evidence="1">Secreted</location>
    </subcellularLocation>
</comment>
<evidence type="ECO:0000256" key="1">
    <source>
        <dbReference type="ARBA" id="ARBA00004613"/>
    </source>
</evidence>
<dbReference type="EMBL" id="JAEAOA010000769">
    <property type="protein sequence ID" value="KAK3580240.1"/>
    <property type="molecule type" value="Genomic_DNA"/>
</dbReference>
<feature type="domain" description="C1q" evidence="4">
    <location>
        <begin position="138"/>
        <end position="275"/>
    </location>
</feature>
<keyword evidence="2" id="KW-0964">Secreted</keyword>
<evidence type="ECO:0000256" key="3">
    <source>
        <dbReference type="ARBA" id="ARBA00022729"/>
    </source>
</evidence>
<name>A0AAE0RVT5_9BIVA</name>
<evidence type="ECO:0000313" key="6">
    <source>
        <dbReference type="Proteomes" id="UP001195483"/>
    </source>
</evidence>
<dbReference type="PANTHER" id="PTHR22923:SF116">
    <property type="entry name" value="C1Q DOMAIN-CONTAINING PROTEIN"/>
    <property type="match status" value="1"/>
</dbReference>
<keyword evidence="3" id="KW-0732">Signal</keyword>
<gene>
    <name evidence="5" type="ORF">CHS0354_012767</name>
</gene>
<accession>A0AAE0RVT5</accession>